<dbReference type="InterPro" id="IPR007221">
    <property type="entry name" value="MreC"/>
</dbReference>
<protein>
    <recommendedName>
        <fullName evidence="2">Cell shape-determining protein MreC</fullName>
    </recommendedName>
    <alternativeName>
        <fullName evidence="4">Cell shape protein MreC</fullName>
    </alternativeName>
</protein>
<keyword evidence="3" id="KW-0133">Cell shape</keyword>
<dbReference type="EMBL" id="CP072943">
    <property type="protein sequence ID" value="QTX31555.1"/>
    <property type="molecule type" value="Genomic_DNA"/>
</dbReference>
<gene>
    <name evidence="6" type="ORF">KAR29_09275</name>
</gene>
<dbReference type="Gene3D" id="2.40.10.350">
    <property type="entry name" value="Rod shape-determining protein MreC, domain 2"/>
    <property type="match status" value="1"/>
</dbReference>
<comment type="similarity">
    <text evidence="1">Belongs to the MreC family.</text>
</comment>
<evidence type="ECO:0000256" key="4">
    <source>
        <dbReference type="ARBA" id="ARBA00032089"/>
    </source>
</evidence>
<dbReference type="PANTHER" id="PTHR34138:SF1">
    <property type="entry name" value="CELL SHAPE-DETERMINING PROTEIN MREC"/>
    <property type="match status" value="1"/>
</dbReference>
<dbReference type="Gene3D" id="2.40.10.340">
    <property type="entry name" value="Rod shape-determining protein MreC, domain 1"/>
    <property type="match status" value="1"/>
</dbReference>
<evidence type="ECO:0000313" key="6">
    <source>
        <dbReference type="EMBL" id="QTX31555.1"/>
    </source>
</evidence>
<dbReference type="Proteomes" id="UP000671879">
    <property type="component" value="Chromosome"/>
</dbReference>
<dbReference type="KEGG" id="aram:KAR29_09275"/>
<dbReference type="Pfam" id="PF04085">
    <property type="entry name" value="MreC"/>
    <property type="match status" value="1"/>
</dbReference>
<dbReference type="InterPro" id="IPR055342">
    <property type="entry name" value="MreC_beta-barrel_core"/>
</dbReference>
<reference evidence="7" key="1">
    <citation type="submission" date="2021-04" db="EMBL/GenBank/DDBJ databases">
        <title>A novel Synergistetes isolate from a pyrite-forming mixed culture.</title>
        <authorList>
            <person name="Bunk B."/>
            <person name="Sproer C."/>
            <person name="Spring S."/>
            <person name="Pester M."/>
        </authorList>
    </citation>
    <scope>NUCLEOTIDE SEQUENCE [LARGE SCALE GENOMIC DNA]</scope>
    <source>
        <strain evidence="7">J.5.4.2-T.3.5.2</strain>
    </source>
</reference>
<dbReference type="GO" id="GO:0005886">
    <property type="term" value="C:plasma membrane"/>
    <property type="evidence" value="ECO:0007669"/>
    <property type="project" value="TreeGrafter"/>
</dbReference>
<evidence type="ECO:0000256" key="1">
    <source>
        <dbReference type="ARBA" id="ARBA00009369"/>
    </source>
</evidence>
<evidence type="ECO:0000313" key="7">
    <source>
        <dbReference type="Proteomes" id="UP000671879"/>
    </source>
</evidence>
<accession>A0A9Q7EWC7</accession>
<dbReference type="PANTHER" id="PTHR34138">
    <property type="entry name" value="CELL SHAPE-DETERMINING PROTEIN MREC"/>
    <property type="match status" value="1"/>
</dbReference>
<dbReference type="AlphaFoldDB" id="A0A9Q7EWC7"/>
<keyword evidence="7" id="KW-1185">Reference proteome</keyword>
<proteinExistence type="inferred from homology"/>
<dbReference type="InterPro" id="IPR042177">
    <property type="entry name" value="Cell/Rod_1"/>
</dbReference>
<sequence length="262" mass="28601">MTDKGLRGFRVQGIIAVTVALFLMGATAGTPFKVAVEGAVAAVLDVPERPARLLLDGLLASRGWVRERAALLDQMETLRAENLVLRRRIEEGLLPVLPAKEGEKTLTARVLLRSPRAWWREVRIDKGSRDGVRPGDPAMSGGFLVGRVTHVEGTFSTVELLSSSGLLVPVVVDQTRDLGVVTGDEEGQVHLLYLPVERTLEAGMSLSTALVSERLPPGIPVGYVASEEPDDGSFRPYRIRLGADLTRLYRVQIWTSDEEETP</sequence>
<feature type="domain" description="Rod shape-determining protein MreC beta-barrel core" evidence="5">
    <location>
        <begin position="110"/>
        <end position="253"/>
    </location>
</feature>
<name>A0A9Q7EWC7_9BACT</name>
<evidence type="ECO:0000259" key="5">
    <source>
        <dbReference type="Pfam" id="PF04085"/>
    </source>
</evidence>
<dbReference type="RefSeq" id="WP_274372723.1">
    <property type="nucleotide sequence ID" value="NZ_CP072943.1"/>
</dbReference>
<dbReference type="GO" id="GO:0008360">
    <property type="term" value="P:regulation of cell shape"/>
    <property type="evidence" value="ECO:0007669"/>
    <property type="project" value="UniProtKB-KW"/>
</dbReference>
<evidence type="ECO:0000256" key="2">
    <source>
        <dbReference type="ARBA" id="ARBA00013855"/>
    </source>
</evidence>
<organism evidence="6 7">
    <name type="scientific">Aminithiophilus ramosus</name>
    <dbReference type="NCBI Taxonomy" id="3029084"/>
    <lineage>
        <taxon>Bacteria</taxon>
        <taxon>Thermotogati</taxon>
        <taxon>Synergistota</taxon>
        <taxon>Synergistia</taxon>
        <taxon>Synergistales</taxon>
        <taxon>Aminithiophilaceae</taxon>
        <taxon>Aminithiophilus</taxon>
    </lineage>
</organism>
<evidence type="ECO:0000256" key="3">
    <source>
        <dbReference type="ARBA" id="ARBA00022960"/>
    </source>
</evidence>
<dbReference type="InterPro" id="IPR042175">
    <property type="entry name" value="Cell/Rod_MreC_2"/>
</dbReference>